<protein>
    <submittedName>
        <fullName evidence="4">Uncharacterized protein</fullName>
    </submittedName>
</protein>
<evidence type="ECO:0000256" key="2">
    <source>
        <dbReference type="ARBA" id="ARBA00035112"/>
    </source>
</evidence>
<keyword evidence="3" id="KW-0812">Transmembrane</keyword>
<feature type="transmembrane region" description="Helical" evidence="3">
    <location>
        <begin position="27"/>
        <end position="58"/>
    </location>
</feature>
<keyword evidence="5" id="KW-1185">Reference proteome</keyword>
<evidence type="ECO:0000256" key="1">
    <source>
        <dbReference type="ARBA" id="ARBA00004685"/>
    </source>
</evidence>
<dbReference type="AlphaFoldDB" id="A0AAW0A9S7"/>
<keyword evidence="3" id="KW-0472">Membrane</keyword>
<organism evidence="4 5">
    <name type="scientific">Favolaschia claudopus</name>
    <dbReference type="NCBI Taxonomy" id="2862362"/>
    <lineage>
        <taxon>Eukaryota</taxon>
        <taxon>Fungi</taxon>
        <taxon>Dikarya</taxon>
        <taxon>Basidiomycota</taxon>
        <taxon>Agaricomycotina</taxon>
        <taxon>Agaricomycetes</taxon>
        <taxon>Agaricomycetidae</taxon>
        <taxon>Agaricales</taxon>
        <taxon>Marasmiineae</taxon>
        <taxon>Mycenaceae</taxon>
        <taxon>Favolaschia</taxon>
    </lineage>
</organism>
<dbReference type="EMBL" id="JAWWNJ010000078">
    <property type="protein sequence ID" value="KAK7005524.1"/>
    <property type="molecule type" value="Genomic_DNA"/>
</dbReference>
<accession>A0AAW0A9S7</accession>
<keyword evidence="3" id="KW-1133">Transmembrane helix</keyword>
<dbReference type="PANTHER" id="PTHR33365">
    <property type="entry name" value="YALI0B05434P"/>
    <property type="match status" value="1"/>
</dbReference>
<dbReference type="Proteomes" id="UP001362999">
    <property type="component" value="Unassembled WGS sequence"/>
</dbReference>
<comment type="caution">
    <text evidence="4">The sequence shown here is derived from an EMBL/GenBank/DDBJ whole genome shotgun (WGS) entry which is preliminary data.</text>
</comment>
<evidence type="ECO:0000256" key="3">
    <source>
        <dbReference type="SAM" id="Phobius"/>
    </source>
</evidence>
<reference evidence="4 5" key="1">
    <citation type="journal article" date="2024" name="J Genomics">
        <title>Draft genome sequencing and assembly of Favolaschia claudopus CIRM-BRFM 2984 isolated from oak limbs.</title>
        <authorList>
            <person name="Navarro D."/>
            <person name="Drula E."/>
            <person name="Chaduli D."/>
            <person name="Cazenave R."/>
            <person name="Ahrendt S."/>
            <person name="Wang J."/>
            <person name="Lipzen A."/>
            <person name="Daum C."/>
            <person name="Barry K."/>
            <person name="Grigoriev I.V."/>
            <person name="Favel A."/>
            <person name="Rosso M.N."/>
            <person name="Martin F."/>
        </authorList>
    </citation>
    <scope>NUCLEOTIDE SEQUENCE [LARGE SCALE GENOMIC DNA]</scope>
    <source>
        <strain evidence="4 5">CIRM-BRFM 2984</strain>
    </source>
</reference>
<comment type="similarity">
    <text evidence="2">Belongs to the ustYa family.</text>
</comment>
<dbReference type="PANTHER" id="PTHR33365:SF4">
    <property type="entry name" value="CYCLOCHLOROTINE BIOSYNTHESIS PROTEIN O"/>
    <property type="match status" value="1"/>
</dbReference>
<proteinExistence type="inferred from homology"/>
<name>A0AAW0A9S7_9AGAR</name>
<gene>
    <name evidence="4" type="ORF">R3P38DRAFT_2556786</name>
</gene>
<dbReference type="GO" id="GO:0043386">
    <property type="term" value="P:mycotoxin biosynthetic process"/>
    <property type="evidence" value="ECO:0007669"/>
    <property type="project" value="InterPro"/>
</dbReference>
<sequence length="264" mass="30481">MYQRLSVEDGDGFTAAPAPSKISRTTLVLLLIILTYGSYGFCATSLFLETTLLLIGALPRKRVASPKLYTPVHGILEEVIQVFPHDYTFFQDPSPAVDQAWDDLQKYSVLRLPRSEAMKFPNRTSPIAGDPGYYMAELEVYHQLHCLVKWICVFYVPQNQIRQALHPNHYPNWGMHTIHGVSSRQFHIDHCVERIRQGIMCNVDTSVLVWECNPTVNKTRVRLRVPHQCKNFTKIHEWTRENLLTSFPRWTHVPDDLPVPPIIY</sequence>
<dbReference type="InterPro" id="IPR021765">
    <property type="entry name" value="UstYa-like"/>
</dbReference>
<comment type="pathway">
    <text evidence="1">Mycotoxin biosynthesis.</text>
</comment>
<dbReference type="Pfam" id="PF11807">
    <property type="entry name" value="UstYa"/>
    <property type="match status" value="1"/>
</dbReference>
<evidence type="ECO:0000313" key="5">
    <source>
        <dbReference type="Proteomes" id="UP001362999"/>
    </source>
</evidence>
<evidence type="ECO:0000313" key="4">
    <source>
        <dbReference type="EMBL" id="KAK7005524.1"/>
    </source>
</evidence>